<accession>A0A506PQS4</accession>
<dbReference type="Proteomes" id="UP000317332">
    <property type="component" value="Unassembled WGS sequence"/>
</dbReference>
<dbReference type="AlphaFoldDB" id="A0A506PQS4"/>
<reference evidence="1 2" key="1">
    <citation type="submission" date="2019-06" db="EMBL/GenBank/DDBJ databases">
        <title>Flavobacteriaceae Paucihalobacterium erythroidium CWB-1, complete genome.</title>
        <authorList>
            <person name="Wu S."/>
        </authorList>
    </citation>
    <scope>NUCLEOTIDE SEQUENCE [LARGE SCALE GENOMIC DNA]</scope>
    <source>
        <strain evidence="1 2">CWB-1</strain>
    </source>
</reference>
<protein>
    <submittedName>
        <fullName evidence="1">DUF3078 domain-containing protein</fullName>
    </submittedName>
</protein>
<dbReference type="Pfam" id="PF11276">
    <property type="entry name" value="DUF3078"/>
    <property type="match status" value="1"/>
</dbReference>
<proteinExistence type="predicted"/>
<gene>
    <name evidence="1" type="ORF">FJ651_00750</name>
</gene>
<keyword evidence="2" id="KW-1185">Reference proteome</keyword>
<evidence type="ECO:0000313" key="1">
    <source>
        <dbReference type="EMBL" id="TPV36001.1"/>
    </source>
</evidence>
<organism evidence="1 2">
    <name type="scientific">Paucihalobacter ruber</name>
    <dbReference type="NCBI Taxonomy" id="2567861"/>
    <lineage>
        <taxon>Bacteria</taxon>
        <taxon>Pseudomonadati</taxon>
        <taxon>Bacteroidota</taxon>
        <taxon>Flavobacteriia</taxon>
        <taxon>Flavobacteriales</taxon>
        <taxon>Flavobacteriaceae</taxon>
        <taxon>Paucihalobacter</taxon>
    </lineage>
</organism>
<dbReference type="OrthoDB" id="1495718at2"/>
<dbReference type="InterPro" id="IPR021428">
    <property type="entry name" value="DUF3078"/>
</dbReference>
<name>A0A506PQS4_9FLAO</name>
<dbReference type="EMBL" id="VHIQ01000001">
    <property type="protein sequence ID" value="TPV36001.1"/>
    <property type="molecule type" value="Genomic_DNA"/>
</dbReference>
<comment type="caution">
    <text evidence="1">The sequence shown here is derived from an EMBL/GenBank/DDBJ whole genome shotgun (WGS) entry which is preliminary data.</text>
</comment>
<sequence>MQLVQAQPDSVFFKAKDDKLLIPTWTVKKEAGLIFNQVSFTNWNAGGVNSIAATVYTRGSANYKYKYMFWNNSINARYGINTQENTGLRKTDDIIEIISSVGYQSDTLSNWYGTARFSFATQFSNGFNYPNTSTPISQFMAPGYLFFGLGAEYGKQLKHFSLYMSPLTLKATFVLDQRLANSGAFGVEPAVLDDQENIIRRGKRLRREFGFLLNNIYEFEPYENVKVRNILSLYSDYINSFGNIDVDWEIIFDFKVNNYMKASFISHLRYDNDIKITKVIDQENNITEEGGAKLQWRQLLGIGVAIDF</sequence>
<evidence type="ECO:0000313" key="2">
    <source>
        <dbReference type="Proteomes" id="UP000317332"/>
    </source>
</evidence>